<dbReference type="Gene3D" id="3.30.420.100">
    <property type="match status" value="1"/>
</dbReference>
<dbReference type="GO" id="GO:0051301">
    <property type="term" value="P:cell division"/>
    <property type="evidence" value="ECO:0007669"/>
    <property type="project" value="UniProtKB-ARBA"/>
</dbReference>
<dbReference type="AlphaFoldDB" id="A0A445JT34"/>
<dbReference type="Pfam" id="PF14204">
    <property type="entry name" value="Ribosomal_L18_c"/>
    <property type="match status" value="1"/>
</dbReference>
<proteinExistence type="inferred from homology"/>
<dbReference type="SUPFAM" id="SSF53137">
    <property type="entry name" value="Translational machinery components"/>
    <property type="match status" value="1"/>
</dbReference>
<dbReference type="GO" id="GO:0006412">
    <property type="term" value="P:translation"/>
    <property type="evidence" value="ECO:0007669"/>
    <property type="project" value="InterPro"/>
</dbReference>
<evidence type="ECO:0000256" key="4">
    <source>
        <dbReference type="ARBA" id="ARBA00022490"/>
    </source>
</evidence>
<organism evidence="8 9">
    <name type="scientific">Glycine soja</name>
    <name type="common">Wild soybean</name>
    <dbReference type="NCBI Taxonomy" id="3848"/>
    <lineage>
        <taxon>Eukaryota</taxon>
        <taxon>Viridiplantae</taxon>
        <taxon>Streptophyta</taxon>
        <taxon>Embryophyta</taxon>
        <taxon>Tracheophyta</taxon>
        <taxon>Spermatophyta</taxon>
        <taxon>Magnoliopsida</taxon>
        <taxon>eudicotyledons</taxon>
        <taxon>Gunneridae</taxon>
        <taxon>Pentapetalae</taxon>
        <taxon>rosids</taxon>
        <taxon>fabids</taxon>
        <taxon>Fabales</taxon>
        <taxon>Fabaceae</taxon>
        <taxon>Papilionoideae</taxon>
        <taxon>50 kb inversion clade</taxon>
        <taxon>NPAAA clade</taxon>
        <taxon>indigoferoid/millettioid clade</taxon>
        <taxon>Phaseoleae</taxon>
        <taxon>Glycine</taxon>
        <taxon>Glycine subgen. Soja</taxon>
    </lineage>
</organism>
<dbReference type="PRINTS" id="PR00058">
    <property type="entry name" value="RIBOSOMALL5"/>
</dbReference>
<evidence type="ECO:0000313" key="8">
    <source>
        <dbReference type="EMBL" id="RZC01641.1"/>
    </source>
</evidence>
<comment type="subunit">
    <text evidence="3">Component of the large ribosomal subunit (LSU).</text>
</comment>
<keyword evidence="4" id="KW-0963">Cytoplasm</keyword>
<dbReference type="PANTHER" id="PTHR23410:SF35">
    <property type="entry name" value="LARGE RIBOSOMAL SUBUNIT PROTEIN UL18Y-RELATED"/>
    <property type="match status" value="1"/>
</dbReference>
<dbReference type="InterPro" id="IPR057268">
    <property type="entry name" value="Ribosomal_L18"/>
</dbReference>
<comment type="caution">
    <text evidence="8">The sequence shown here is derived from an EMBL/GenBank/DDBJ whole genome shotgun (WGS) entry which is preliminary data.</text>
</comment>
<name>A0A445JT34_GLYSO</name>
<dbReference type="Pfam" id="PF17144">
    <property type="entry name" value="Ribosomal_L5e"/>
    <property type="match status" value="1"/>
</dbReference>
<comment type="similarity">
    <text evidence="2">Belongs to the universal ribosomal protein uL18 family.</text>
</comment>
<feature type="domain" description="Large ribosomal subunit protein uL18 C-terminal eukaryotes" evidence="7">
    <location>
        <begin position="257"/>
        <end position="310"/>
    </location>
</feature>
<keyword evidence="5 8" id="KW-0689">Ribosomal protein</keyword>
<evidence type="ECO:0000256" key="2">
    <source>
        <dbReference type="ARBA" id="ARBA00007116"/>
    </source>
</evidence>
<dbReference type="InterPro" id="IPR025607">
    <property type="entry name" value="Ribosomal_uL18_C_euk"/>
</dbReference>
<evidence type="ECO:0000256" key="6">
    <source>
        <dbReference type="ARBA" id="ARBA00023274"/>
    </source>
</evidence>
<evidence type="ECO:0000256" key="3">
    <source>
        <dbReference type="ARBA" id="ARBA00011113"/>
    </source>
</evidence>
<comment type="subcellular location">
    <subcellularLocation>
        <location evidence="1">Cytoplasm</location>
    </subcellularLocation>
</comment>
<reference evidence="8 9" key="1">
    <citation type="submission" date="2018-09" db="EMBL/GenBank/DDBJ databases">
        <title>A high-quality reference genome of wild soybean provides a powerful tool to mine soybean genomes.</title>
        <authorList>
            <person name="Xie M."/>
            <person name="Chung C.Y.L."/>
            <person name="Li M.-W."/>
            <person name="Wong F.-L."/>
            <person name="Chan T.-F."/>
            <person name="Lam H.-M."/>
        </authorList>
    </citation>
    <scope>NUCLEOTIDE SEQUENCE [LARGE SCALE GENOMIC DNA]</scope>
    <source>
        <strain evidence="9">cv. W05</strain>
        <tissue evidence="8">Hypocotyl of etiolated seedlings</tissue>
    </source>
</reference>
<dbReference type="HAMAP" id="MF_01337_A">
    <property type="entry name" value="Ribosomal_uL18_A"/>
    <property type="match status" value="1"/>
</dbReference>
<dbReference type="InterPro" id="IPR005485">
    <property type="entry name" value="Rbsml_uL18_euk_arch"/>
</dbReference>
<dbReference type="GO" id="GO:0009955">
    <property type="term" value="P:adaxial/abaxial pattern specification"/>
    <property type="evidence" value="ECO:0007669"/>
    <property type="project" value="UniProtKB-ARBA"/>
</dbReference>
<dbReference type="GO" id="GO:0022625">
    <property type="term" value="C:cytosolic large ribosomal subunit"/>
    <property type="evidence" value="ECO:0007669"/>
    <property type="project" value="TreeGrafter"/>
</dbReference>
<gene>
    <name evidence="8" type="ORF">D0Y65_017034</name>
</gene>
<evidence type="ECO:0000259" key="7">
    <source>
        <dbReference type="Pfam" id="PF14204"/>
    </source>
</evidence>
<dbReference type="CDD" id="cd00432">
    <property type="entry name" value="Ribosomal_L18_L5e"/>
    <property type="match status" value="1"/>
</dbReference>
<protein>
    <submittedName>
        <fullName evidence="8">60S ribosomal protein L5 isoform A</fullName>
    </submittedName>
</protein>
<evidence type="ECO:0000256" key="1">
    <source>
        <dbReference type="ARBA" id="ARBA00004496"/>
    </source>
</evidence>
<dbReference type="FunFam" id="3.30.420.100:FF:000002">
    <property type="entry name" value="60S ribosomal protein L5"/>
    <property type="match status" value="1"/>
</dbReference>
<dbReference type="EMBL" id="QZWG01000007">
    <property type="protein sequence ID" value="RZC01641.1"/>
    <property type="molecule type" value="Genomic_DNA"/>
</dbReference>
<evidence type="ECO:0000256" key="5">
    <source>
        <dbReference type="ARBA" id="ARBA00022980"/>
    </source>
</evidence>
<accession>A0A445JT34</accession>
<sequence length="320" mass="36581">MTKPYSVYQHCLGFILKVYVKAQKSKAYFKRYQVKFKRRREGKTDYRARIRLINQDKNKYNTPKYRFVVRFSNKDIVAQIISASIAGDIVLAAAYAHELPRYGLEVGLTNYAAAYCTGLLLARRVLKTLEMDEEYEGNVEATGEDYSVEPAESRRPFRALLDVGLIRTTTGNRVFGALKGALDGGLDIPHSDKRFAGFDKEKKELDAESSVLFNAIFHLVVDNLILYFLQILAEDEPEKYQSHFSEYIKRGIEADGIEALYKNVHAAIRADPTLKKSDKQTPKEHKRYNLKKLTYEERKAKLISRVAALNSAADNDEDDE</sequence>
<dbReference type="GO" id="GO:0009965">
    <property type="term" value="P:leaf morphogenesis"/>
    <property type="evidence" value="ECO:0007669"/>
    <property type="project" value="UniProtKB-ARBA"/>
</dbReference>
<dbReference type="PANTHER" id="PTHR23410">
    <property type="entry name" value="RIBOSOMAL PROTEIN L5-RELATED"/>
    <property type="match status" value="1"/>
</dbReference>
<keyword evidence="6" id="KW-0687">Ribonucleoprotein</keyword>
<keyword evidence="9" id="KW-1185">Reference proteome</keyword>
<dbReference type="GO" id="GO:0003735">
    <property type="term" value="F:structural constituent of ribosome"/>
    <property type="evidence" value="ECO:0007669"/>
    <property type="project" value="InterPro"/>
</dbReference>
<evidence type="ECO:0000313" key="9">
    <source>
        <dbReference type="Proteomes" id="UP000289340"/>
    </source>
</evidence>
<dbReference type="GO" id="GO:0000027">
    <property type="term" value="P:ribosomal large subunit assembly"/>
    <property type="evidence" value="ECO:0007669"/>
    <property type="project" value="TreeGrafter"/>
</dbReference>
<dbReference type="GO" id="GO:0008097">
    <property type="term" value="F:5S rRNA binding"/>
    <property type="evidence" value="ECO:0007669"/>
    <property type="project" value="InterPro"/>
</dbReference>
<dbReference type="Proteomes" id="UP000289340">
    <property type="component" value="Chromosome 7"/>
</dbReference>